<dbReference type="SUPFAM" id="SSF69635">
    <property type="entry name" value="Type III secretory system chaperone-like"/>
    <property type="match status" value="1"/>
</dbReference>
<name>A0A0U3MT89_9BURK</name>
<dbReference type="KEGG" id="rdp:RD2015_3101"/>
<organism evidence="1 2">
    <name type="scientific">Roseateles depolymerans</name>
    <dbReference type="NCBI Taxonomy" id="76731"/>
    <lineage>
        <taxon>Bacteria</taxon>
        <taxon>Pseudomonadati</taxon>
        <taxon>Pseudomonadota</taxon>
        <taxon>Betaproteobacteria</taxon>
        <taxon>Burkholderiales</taxon>
        <taxon>Sphaerotilaceae</taxon>
        <taxon>Roseateles</taxon>
    </lineage>
</organism>
<sequence length="151" mass="17127">MTPEQYHHLIHDLCEVVGLPDADAVMARQALEVEGFEVLLGHYENDPEALYLNFAFGSVTSGRSLRVYRLMLEANLSLYAQDQAQLGLDADTGVVLLVVRVPMFDGVDGVYLADTINHYVEHGRYWRENILQAEDEMFESLSMGDYTWLRA</sequence>
<evidence type="ECO:0000313" key="1">
    <source>
        <dbReference type="EMBL" id="ALV07562.1"/>
    </source>
</evidence>
<evidence type="ECO:0000313" key="2">
    <source>
        <dbReference type="Proteomes" id="UP000060699"/>
    </source>
</evidence>
<gene>
    <name evidence="1" type="ORF">RD2015_3101</name>
</gene>
<keyword evidence="2" id="KW-1185">Reference proteome</keyword>
<dbReference type="Pfam" id="PF05932">
    <property type="entry name" value="CesT"/>
    <property type="match status" value="1"/>
</dbReference>
<reference evidence="1 2" key="1">
    <citation type="submission" date="2015-12" db="EMBL/GenBank/DDBJ databases">
        <title>Complete genome of Roseateles depolymerans KCTC 42856.</title>
        <authorList>
            <person name="Kim K.M."/>
        </authorList>
    </citation>
    <scope>NUCLEOTIDE SEQUENCE [LARGE SCALE GENOMIC DNA]</scope>
    <source>
        <strain evidence="1 2">KCTC 42856</strain>
    </source>
</reference>
<dbReference type="Proteomes" id="UP000060699">
    <property type="component" value="Chromosome"/>
</dbReference>
<dbReference type="Gene3D" id="3.30.1460.10">
    <property type="match status" value="1"/>
</dbReference>
<dbReference type="AlphaFoldDB" id="A0A0U3MT89"/>
<proteinExistence type="predicted"/>
<dbReference type="EMBL" id="CP013729">
    <property type="protein sequence ID" value="ALV07562.1"/>
    <property type="molecule type" value="Genomic_DNA"/>
</dbReference>
<dbReference type="CDD" id="cd17020">
    <property type="entry name" value="T3SC_IA_ShcM-like"/>
    <property type="match status" value="1"/>
</dbReference>
<dbReference type="InterPro" id="IPR010261">
    <property type="entry name" value="Tir_chaperone"/>
</dbReference>
<dbReference type="STRING" id="76731.RD2015_3101"/>
<dbReference type="OrthoDB" id="5997282at2"/>
<dbReference type="RefSeq" id="WP_058935657.1">
    <property type="nucleotide sequence ID" value="NZ_CP013729.1"/>
</dbReference>
<dbReference type="GO" id="GO:0030254">
    <property type="term" value="P:protein secretion by the type III secretion system"/>
    <property type="evidence" value="ECO:0007669"/>
    <property type="project" value="InterPro"/>
</dbReference>
<accession>A0A0U3MT89</accession>
<protein>
    <submittedName>
        <fullName evidence="1">Molecular chaperone Tir</fullName>
    </submittedName>
</protein>